<gene>
    <name evidence="1" type="ORF">JR37_24025</name>
</gene>
<reference evidence="1" key="1">
    <citation type="submission" date="2018-07" db="EMBL/GenBank/DDBJ databases">
        <authorList>
            <consortium name="GenomeTrakr network: Whole genome sequencing for foodborne pathogen traceback"/>
        </authorList>
    </citation>
    <scope>NUCLEOTIDE SEQUENCE</scope>
    <source>
        <strain evidence="1">WAPHL_SAL-A00449</strain>
    </source>
</reference>
<proteinExistence type="predicted"/>
<dbReference type="EMBL" id="AAIBAZ010000024">
    <property type="protein sequence ID" value="ECC2890756.1"/>
    <property type="molecule type" value="Genomic_DNA"/>
</dbReference>
<organism evidence="1">
    <name type="scientific">Salmonella enterica I</name>
    <dbReference type="NCBI Taxonomy" id="59201"/>
    <lineage>
        <taxon>Bacteria</taxon>
        <taxon>Pseudomonadati</taxon>
        <taxon>Pseudomonadota</taxon>
        <taxon>Gammaproteobacteria</taxon>
        <taxon>Enterobacterales</taxon>
        <taxon>Enterobacteriaceae</taxon>
        <taxon>Salmonella</taxon>
    </lineage>
</organism>
<accession>A0A3Y9HH92</accession>
<evidence type="ECO:0000313" key="1">
    <source>
        <dbReference type="EMBL" id="ECC2890756.1"/>
    </source>
</evidence>
<dbReference type="AlphaFoldDB" id="A0A3Y9HH92"/>
<comment type="caution">
    <text evidence="1">The sequence shown here is derived from an EMBL/GenBank/DDBJ whole genome shotgun (WGS) entry which is preliminary data.</text>
</comment>
<sequence>MSEKAKKVGRRSLSKRRESLIKELWGDELSELNIWNRKEHDGFTTIPRTLNYINRIIDYLAGAGSPVSQTYLSLWCRVFDEGFVEIRDKDALAFESGFSGQRAVTTWLGRMKKLRELGLISTKPGTSGEFHYVIMLNPLYVIKKSYESNGWARDERYNALFSRMQEVGAEWE</sequence>
<protein>
    <submittedName>
        <fullName evidence="1">Uncharacterized protein</fullName>
    </submittedName>
</protein>
<name>A0A3Y9HH92_SALET</name>
<dbReference type="RefSeq" id="WP_001445155.1">
    <property type="nucleotide sequence ID" value="NZ_JALSDY010000030.1"/>
</dbReference>